<reference evidence="13" key="1">
    <citation type="submission" date="2021-11" db="EMBL/GenBank/DDBJ databases">
        <authorList>
            <person name="Herlambang A."/>
            <person name="Guo Y."/>
            <person name="Takashima Y."/>
            <person name="Nishizawa T."/>
        </authorList>
    </citation>
    <scope>NUCLEOTIDE SEQUENCE</scope>
    <source>
        <strain evidence="13">E1425</strain>
    </source>
</reference>
<feature type="compositionally biased region" description="Polar residues" evidence="10">
    <location>
        <begin position="557"/>
        <end position="569"/>
    </location>
</feature>
<feature type="region of interest" description="Disordered" evidence="10">
    <location>
        <begin position="477"/>
        <end position="617"/>
    </location>
</feature>
<evidence type="ECO:0000256" key="5">
    <source>
        <dbReference type="ARBA" id="ARBA00020673"/>
    </source>
</evidence>
<dbReference type="PANTHER" id="PTHR47549:SF1">
    <property type="entry name" value="GOLGI APPARATUS MEMBRANE PROTEIN TVP38"/>
    <property type="match status" value="1"/>
</dbReference>
<dbReference type="GO" id="GO:0000139">
    <property type="term" value="C:Golgi membrane"/>
    <property type="evidence" value="ECO:0007669"/>
    <property type="project" value="UniProtKB-SubCell"/>
</dbReference>
<comment type="subcellular location">
    <subcellularLocation>
        <location evidence="2">Golgi apparatus membrane</location>
        <topology evidence="2">Multi-pass membrane protein</topology>
    </subcellularLocation>
</comment>
<organism evidence="13 14">
    <name type="scientific">Entomortierella parvispora</name>
    <dbReference type="NCBI Taxonomy" id="205924"/>
    <lineage>
        <taxon>Eukaryota</taxon>
        <taxon>Fungi</taxon>
        <taxon>Fungi incertae sedis</taxon>
        <taxon>Mucoromycota</taxon>
        <taxon>Mortierellomycotina</taxon>
        <taxon>Mortierellomycetes</taxon>
        <taxon>Mortierellales</taxon>
        <taxon>Mortierellaceae</taxon>
        <taxon>Entomortierella</taxon>
    </lineage>
</organism>
<evidence type="ECO:0000256" key="11">
    <source>
        <dbReference type="SAM" id="Phobius"/>
    </source>
</evidence>
<dbReference type="GO" id="GO:0000022">
    <property type="term" value="P:mitotic spindle elongation"/>
    <property type="evidence" value="ECO:0007669"/>
    <property type="project" value="TreeGrafter"/>
</dbReference>
<protein>
    <recommendedName>
        <fullName evidence="4">Golgi apparatus membrane protein TVP38</fullName>
    </recommendedName>
    <alternativeName>
        <fullName evidence="5">Golgi apparatus membrane protein tvp38</fullName>
    </alternativeName>
</protein>
<feature type="transmembrane region" description="Helical" evidence="11">
    <location>
        <begin position="204"/>
        <end position="224"/>
    </location>
</feature>
<feature type="transmembrane region" description="Helical" evidence="11">
    <location>
        <begin position="348"/>
        <end position="367"/>
    </location>
</feature>
<dbReference type="EMBL" id="BQFW01000014">
    <property type="protein sequence ID" value="GJJ78139.1"/>
    <property type="molecule type" value="Genomic_DNA"/>
</dbReference>
<dbReference type="InterPro" id="IPR032816">
    <property type="entry name" value="VTT_dom"/>
</dbReference>
<feature type="transmembrane region" description="Helical" evidence="11">
    <location>
        <begin position="169"/>
        <end position="192"/>
    </location>
</feature>
<dbReference type="GO" id="GO:0016192">
    <property type="term" value="P:vesicle-mediated transport"/>
    <property type="evidence" value="ECO:0007669"/>
    <property type="project" value="TreeGrafter"/>
</dbReference>
<keyword evidence="14" id="KW-1185">Reference proteome</keyword>
<evidence type="ECO:0000256" key="3">
    <source>
        <dbReference type="ARBA" id="ARBA00008640"/>
    </source>
</evidence>
<evidence type="ECO:0000259" key="12">
    <source>
        <dbReference type="Pfam" id="PF09335"/>
    </source>
</evidence>
<evidence type="ECO:0000256" key="4">
    <source>
        <dbReference type="ARBA" id="ARBA00013533"/>
    </source>
</evidence>
<comment type="similarity">
    <text evidence="3">Belongs to the TVP38/TMEM64 family.</text>
</comment>
<keyword evidence="6 11" id="KW-0812">Transmembrane</keyword>
<evidence type="ECO:0000313" key="14">
    <source>
        <dbReference type="Proteomes" id="UP000827284"/>
    </source>
</evidence>
<feature type="region of interest" description="Disordered" evidence="10">
    <location>
        <begin position="319"/>
        <end position="340"/>
    </location>
</feature>
<keyword evidence="7 11" id="KW-1133">Transmembrane helix</keyword>
<feature type="compositionally biased region" description="Acidic residues" evidence="10">
    <location>
        <begin position="512"/>
        <end position="529"/>
    </location>
</feature>
<gene>
    <name evidence="13" type="ORF">EMPS_10498</name>
</gene>
<feature type="compositionally biased region" description="Polar residues" evidence="10">
    <location>
        <begin position="483"/>
        <end position="500"/>
    </location>
</feature>
<keyword evidence="9 11" id="KW-0472">Membrane</keyword>
<proteinExistence type="inferred from homology"/>
<evidence type="ECO:0000256" key="8">
    <source>
        <dbReference type="ARBA" id="ARBA00023034"/>
    </source>
</evidence>
<feature type="transmembrane region" description="Helical" evidence="11">
    <location>
        <begin position="128"/>
        <end position="148"/>
    </location>
</feature>
<sequence>MNISLPILGGSSSTMTASPLLPTSPTTPSRQSHSHSRNQSLSHGHRSARPSTATSAHTAQGGVTGTAAAMALANSPSLPSPSSSTSTSSGTAAAAGTGFSAIPLRVIQYGLAILLRIRARLPAPVRPWFWVGLWFMFAMVSVAVFAGFHTRIFELLETMATFIKNLGRAGPPIIMVCLFFTAFPPIFGYSSLVTMSGYVYGFKFGLFIAYTSALLGSIACFYLCRKWFKVQVRALMAKKPSMKSVVKAVEKRGFRLMILIRLAPYPFNVMNALLSTTHIPLSTYTLATALSLSKLALHVYIGSTLSSLAALPPALPSLPPMDGDQGENTPETALPGTEGDSHGRNLKIVVMVISMTLGIAVGAYVWLVAKREIEASEGIRIERRRKRRESMRQSRLFARANANAVATAVNGSHLHHQSQMVARIGSGDQLLNSMQQHHGHNTAGAAMESDFVGGATLFTNQNYRDEEDVAEDQALVQGGRQGRSGTHSAARSPTSPSFQMNAHPHAHLEYGTDSEESDYLDDYDDDDVSDMERGGDDDNFIGNRSPLPPYQLHPATLQRTNSSGSSRQGGATEMEVRHPSPQPRVSSSSASLSNPLNHDTSMGWFAQNGIDTGDRSW</sequence>
<evidence type="ECO:0000256" key="10">
    <source>
        <dbReference type="SAM" id="MobiDB-lite"/>
    </source>
</evidence>
<dbReference type="PANTHER" id="PTHR47549">
    <property type="entry name" value="GOLGI APPARATUS MEMBRANE PROTEIN TVP38-RELATED"/>
    <property type="match status" value="1"/>
</dbReference>
<comment type="caution">
    <text evidence="13">The sequence shown here is derived from an EMBL/GenBank/DDBJ whole genome shotgun (WGS) entry which is preliminary data.</text>
</comment>
<evidence type="ECO:0000256" key="1">
    <source>
        <dbReference type="ARBA" id="ARBA00002978"/>
    </source>
</evidence>
<dbReference type="InterPro" id="IPR051076">
    <property type="entry name" value="Golgi_membrane_TVP38/TMEM64"/>
</dbReference>
<dbReference type="AlphaFoldDB" id="A0A9P3HJY2"/>
<evidence type="ECO:0000313" key="13">
    <source>
        <dbReference type="EMBL" id="GJJ78139.1"/>
    </source>
</evidence>
<feature type="domain" description="VTT" evidence="12">
    <location>
        <begin position="189"/>
        <end position="303"/>
    </location>
</feature>
<accession>A0A9P3HJY2</accession>
<evidence type="ECO:0000256" key="9">
    <source>
        <dbReference type="ARBA" id="ARBA00023136"/>
    </source>
</evidence>
<dbReference type="Proteomes" id="UP000827284">
    <property type="component" value="Unassembled WGS sequence"/>
</dbReference>
<comment type="function">
    <text evidence="1">Golgi membrane protein involved in vesicular trafficking and spindle migration.</text>
</comment>
<name>A0A9P3HJY2_9FUNG</name>
<dbReference type="Pfam" id="PF09335">
    <property type="entry name" value="VTT_dom"/>
    <property type="match status" value="1"/>
</dbReference>
<dbReference type="OrthoDB" id="166803at2759"/>
<feature type="compositionally biased region" description="Low complexity" evidence="10">
    <location>
        <begin position="583"/>
        <end position="595"/>
    </location>
</feature>
<reference evidence="13" key="2">
    <citation type="journal article" date="2022" name="Microbiol. Resour. Announc.">
        <title>Whole-Genome Sequence of Entomortierella parvispora E1425, a Mucoromycotan Fungus Associated with Burkholderiaceae-Related Endosymbiotic Bacteria.</title>
        <authorList>
            <person name="Herlambang A."/>
            <person name="Guo Y."/>
            <person name="Takashima Y."/>
            <person name="Narisawa K."/>
            <person name="Ohta H."/>
            <person name="Nishizawa T."/>
        </authorList>
    </citation>
    <scope>NUCLEOTIDE SEQUENCE</scope>
    <source>
        <strain evidence="13">E1425</strain>
    </source>
</reference>
<evidence type="ECO:0000256" key="6">
    <source>
        <dbReference type="ARBA" id="ARBA00022692"/>
    </source>
</evidence>
<evidence type="ECO:0000256" key="7">
    <source>
        <dbReference type="ARBA" id="ARBA00022989"/>
    </source>
</evidence>
<keyword evidence="8" id="KW-0333">Golgi apparatus</keyword>
<feature type="compositionally biased region" description="Low complexity" evidence="10">
    <location>
        <begin position="11"/>
        <end position="42"/>
    </location>
</feature>
<feature type="region of interest" description="Disordered" evidence="10">
    <location>
        <begin position="1"/>
        <end position="60"/>
    </location>
</feature>
<evidence type="ECO:0000256" key="2">
    <source>
        <dbReference type="ARBA" id="ARBA00004653"/>
    </source>
</evidence>